<protein>
    <recommendedName>
        <fullName evidence="5">Transmembrane protein</fullName>
    </recommendedName>
</protein>
<feature type="chain" id="PRO_5008738176" description="Transmembrane protein" evidence="3">
    <location>
        <begin position="23"/>
        <end position="89"/>
    </location>
</feature>
<evidence type="ECO:0000313" key="4">
    <source>
        <dbReference type="EMBL" id="SCJ86632.1"/>
    </source>
</evidence>
<feature type="transmembrane region" description="Helical" evidence="2">
    <location>
        <begin position="32"/>
        <end position="49"/>
    </location>
</feature>
<evidence type="ECO:0000256" key="2">
    <source>
        <dbReference type="SAM" id="Phobius"/>
    </source>
</evidence>
<proteinExistence type="predicted"/>
<feature type="signal peptide" evidence="3">
    <location>
        <begin position="1"/>
        <end position="22"/>
    </location>
</feature>
<feature type="compositionally biased region" description="Low complexity" evidence="1">
    <location>
        <begin position="61"/>
        <end position="71"/>
    </location>
</feature>
<evidence type="ECO:0000256" key="3">
    <source>
        <dbReference type="SAM" id="SignalP"/>
    </source>
</evidence>
<evidence type="ECO:0008006" key="5">
    <source>
        <dbReference type="Google" id="ProtNLM"/>
    </source>
</evidence>
<evidence type="ECO:0000256" key="1">
    <source>
        <dbReference type="SAM" id="MobiDB-lite"/>
    </source>
</evidence>
<organism evidence="4">
    <name type="scientific">uncultured Anaerotruncus sp</name>
    <dbReference type="NCBI Taxonomy" id="905011"/>
    <lineage>
        <taxon>Bacteria</taxon>
        <taxon>Bacillati</taxon>
        <taxon>Bacillota</taxon>
        <taxon>Clostridia</taxon>
        <taxon>Eubacteriales</taxon>
        <taxon>Oscillospiraceae</taxon>
        <taxon>Anaerotruncus</taxon>
        <taxon>environmental samples</taxon>
    </lineage>
</organism>
<name>A0A1C6JWW9_9FIRM</name>
<gene>
    <name evidence="4" type="ORF">SAMEA3545359_02375</name>
</gene>
<keyword evidence="2" id="KW-0812">Transmembrane</keyword>
<dbReference type="AlphaFoldDB" id="A0A1C6JWW9"/>
<sequence length="89" mass="9137">MKRSKNVLTVLSLLTLFFTAAASDGGSLSGLQILLLCGISLVVLALCVGSGHTASTRKMAPKAAPRPASRSPRVRPARQVAHCPGGRAA</sequence>
<feature type="region of interest" description="Disordered" evidence="1">
    <location>
        <begin position="52"/>
        <end position="89"/>
    </location>
</feature>
<keyword evidence="2" id="KW-0472">Membrane</keyword>
<accession>A0A1C6JWW9</accession>
<dbReference type="EMBL" id="FMHG01000002">
    <property type="protein sequence ID" value="SCJ86632.1"/>
    <property type="molecule type" value="Genomic_DNA"/>
</dbReference>
<keyword evidence="3" id="KW-0732">Signal</keyword>
<reference evidence="4" key="1">
    <citation type="submission" date="2015-09" db="EMBL/GenBank/DDBJ databases">
        <authorList>
            <consortium name="Pathogen Informatics"/>
        </authorList>
    </citation>
    <scope>NUCLEOTIDE SEQUENCE</scope>
    <source>
        <strain evidence="4">2789STDY5834896</strain>
    </source>
</reference>
<keyword evidence="2" id="KW-1133">Transmembrane helix</keyword>